<reference evidence="7 8" key="1">
    <citation type="journal article" date="2015" name="Nature">
        <title>rRNA introns, odd ribosomes, and small enigmatic genomes across a large radiation of phyla.</title>
        <authorList>
            <person name="Brown C.T."/>
            <person name="Hug L.A."/>
            <person name="Thomas B.C."/>
            <person name="Sharon I."/>
            <person name="Castelle C.J."/>
            <person name="Singh A."/>
            <person name="Wilkins M.J."/>
            <person name="Williams K.H."/>
            <person name="Banfield J.F."/>
        </authorList>
    </citation>
    <scope>NUCLEOTIDE SEQUENCE [LARGE SCALE GENOMIC DNA]</scope>
</reference>
<keyword evidence="4" id="KW-0862">Zinc</keyword>
<gene>
    <name evidence="7" type="ORF">UU24_C0034G0008</name>
</gene>
<feature type="coiled-coil region" evidence="5">
    <location>
        <begin position="113"/>
        <end position="157"/>
    </location>
</feature>
<dbReference type="GO" id="GO:0008270">
    <property type="term" value="F:zinc ion binding"/>
    <property type="evidence" value="ECO:0007669"/>
    <property type="project" value="InterPro"/>
</dbReference>
<evidence type="ECO:0000313" key="8">
    <source>
        <dbReference type="Proteomes" id="UP000034749"/>
    </source>
</evidence>
<dbReference type="Pfam" id="PF00413">
    <property type="entry name" value="Peptidase_M10"/>
    <property type="match status" value="1"/>
</dbReference>
<accession>A0A0G0TNA1</accession>
<dbReference type="InterPro" id="IPR024079">
    <property type="entry name" value="MetalloPept_cat_dom_sf"/>
</dbReference>
<dbReference type="PRINTS" id="PR00138">
    <property type="entry name" value="MATRIXIN"/>
</dbReference>
<proteinExistence type="predicted"/>
<dbReference type="AlphaFoldDB" id="A0A0G0TNA1"/>
<dbReference type="InterPro" id="IPR001818">
    <property type="entry name" value="Pept_M10_metallopeptidase"/>
</dbReference>
<keyword evidence="3" id="KW-0378">Hydrolase</keyword>
<keyword evidence="5" id="KW-0175">Coiled coil</keyword>
<dbReference type="Proteomes" id="UP000034749">
    <property type="component" value="Unassembled WGS sequence"/>
</dbReference>
<organism evidence="7 8">
    <name type="scientific">Candidatus Nomurabacteria bacterium GW2011_GWA2_40_9</name>
    <dbReference type="NCBI Taxonomy" id="1618734"/>
    <lineage>
        <taxon>Bacteria</taxon>
        <taxon>Candidatus Nomuraibacteriota</taxon>
    </lineage>
</organism>
<dbReference type="GO" id="GO:0006508">
    <property type="term" value="P:proteolysis"/>
    <property type="evidence" value="ECO:0007669"/>
    <property type="project" value="UniProtKB-KW"/>
</dbReference>
<dbReference type="Gene3D" id="3.40.390.10">
    <property type="entry name" value="Collagenase (Catalytic Domain)"/>
    <property type="match status" value="1"/>
</dbReference>
<dbReference type="GO" id="GO:0031012">
    <property type="term" value="C:extracellular matrix"/>
    <property type="evidence" value="ECO:0007669"/>
    <property type="project" value="InterPro"/>
</dbReference>
<evidence type="ECO:0000256" key="5">
    <source>
        <dbReference type="SAM" id="Coils"/>
    </source>
</evidence>
<evidence type="ECO:0000256" key="4">
    <source>
        <dbReference type="ARBA" id="ARBA00022833"/>
    </source>
</evidence>
<keyword evidence="2" id="KW-0479">Metal-binding</keyword>
<dbReference type="GO" id="GO:0004222">
    <property type="term" value="F:metalloendopeptidase activity"/>
    <property type="evidence" value="ECO:0007669"/>
    <property type="project" value="InterPro"/>
</dbReference>
<evidence type="ECO:0000256" key="1">
    <source>
        <dbReference type="ARBA" id="ARBA00022670"/>
    </source>
</evidence>
<evidence type="ECO:0000256" key="2">
    <source>
        <dbReference type="ARBA" id="ARBA00022723"/>
    </source>
</evidence>
<dbReference type="InterPro" id="IPR021190">
    <property type="entry name" value="Pept_M10A"/>
</dbReference>
<evidence type="ECO:0000313" key="7">
    <source>
        <dbReference type="EMBL" id="KKR78514.1"/>
    </source>
</evidence>
<keyword evidence="1" id="KW-0645">Protease</keyword>
<dbReference type="SUPFAM" id="SSF55486">
    <property type="entry name" value="Metalloproteases ('zincins'), catalytic domain"/>
    <property type="match status" value="1"/>
</dbReference>
<sequence length="261" mass="30182">MVKNLFKNILALALLATVFFVFRPQIENSFQQLKNKYLPCREPIAYSLAQFDTEFGLSKEEFLKMVIEAEAIWETPTNKNLFEYREDGDLKINLVYDDRQQVTIKLQKADSIIDDSRSSYTELKAKYDILQREYNQLKNNKAEVSELNHKAEEINALVVVLNKMVMTLNLNVQQFNKIGADYTEEFEEGLYKSSIEGTSIDIYQYDSRTKLVRVLAHELGHALGLEHIEDTQAIMYKLNNSTSKKLTESDLIEVNKLCGDK</sequence>
<protein>
    <submittedName>
        <fullName evidence="7">Matrixin family protein</fullName>
    </submittedName>
</protein>
<dbReference type="EMBL" id="LBZW01000034">
    <property type="protein sequence ID" value="KKR78514.1"/>
    <property type="molecule type" value="Genomic_DNA"/>
</dbReference>
<evidence type="ECO:0000259" key="6">
    <source>
        <dbReference type="Pfam" id="PF00413"/>
    </source>
</evidence>
<feature type="domain" description="Peptidase M10 metallopeptidase" evidence="6">
    <location>
        <begin position="43"/>
        <end position="257"/>
    </location>
</feature>
<name>A0A0G0TNA1_9BACT</name>
<evidence type="ECO:0000256" key="3">
    <source>
        <dbReference type="ARBA" id="ARBA00022801"/>
    </source>
</evidence>
<comment type="caution">
    <text evidence="7">The sequence shown here is derived from an EMBL/GenBank/DDBJ whole genome shotgun (WGS) entry which is preliminary data.</text>
</comment>